<evidence type="ECO:0000313" key="1">
    <source>
        <dbReference type="EMBL" id="KAI0047810.1"/>
    </source>
</evidence>
<reference evidence="1" key="2">
    <citation type="journal article" date="2022" name="New Phytol.">
        <title>Evolutionary transition to the ectomycorrhizal habit in the genomes of a hyperdiverse lineage of mushroom-forming fungi.</title>
        <authorList>
            <person name="Looney B."/>
            <person name="Miyauchi S."/>
            <person name="Morin E."/>
            <person name="Drula E."/>
            <person name="Courty P.E."/>
            <person name="Kohler A."/>
            <person name="Kuo A."/>
            <person name="LaButti K."/>
            <person name="Pangilinan J."/>
            <person name="Lipzen A."/>
            <person name="Riley R."/>
            <person name="Andreopoulos W."/>
            <person name="He G."/>
            <person name="Johnson J."/>
            <person name="Nolan M."/>
            <person name="Tritt A."/>
            <person name="Barry K.W."/>
            <person name="Grigoriev I.V."/>
            <person name="Nagy L.G."/>
            <person name="Hibbett D."/>
            <person name="Henrissat B."/>
            <person name="Matheny P.B."/>
            <person name="Labbe J."/>
            <person name="Martin F.M."/>
        </authorList>
    </citation>
    <scope>NUCLEOTIDE SEQUENCE</scope>
    <source>
        <strain evidence="1">FP105234-sp</strain>
    </source>
</reference>
<comment type="caution">
    <text evidence="1">The sequence shown here is derived from an EMBL/GenBank/DDBJ whole genome shotgun (WGS) entry which is preliminary data.</text>
</comment>
<proteinExistence type="predicted"/>
<sequence length="660" mass="71646">MRVKQLWHYVPLPAKLKLCWDRITATRITVFYFIFSVLHCILQVIFQVQAFTINAQAATFLYSLVTEGHATAKGFFVLGKQLRFCDQVPASLSVSSCQVVWNGGKGDVPTTASGDFNAAAVLPYTAGAAVTSPVSSSIPTAAAPTSSTASVASSSERPKATVTAQVTKTVTNVVVASSTPKAGDNVEDDSLHLERKRFPAQPKAQGNLTDARAINLNGQIGVSLNGFGFNNESVNLDNKCLVALNWPVQLLDNTKREDVAFVAFQFWVLGTSLVALLNESIPHSLASLLTHLSATAWGAFQIYNTNSFHNDFKRLTTEGACQINLLPNYWSSRANAEIPSLALNAAALLVSCFLSFRLIKLFGWQTFKRVGASMSINRIYKLVLTLSIVIQLSLFFVVAAVALWLDQTYNGAIGSMALRAKLYQAVLTVVLLLLPPWLVLGWIAVRKELKAPMLVFLVLSMLYLISFGVMFDSTTFRWTFVQWGFFSVITTLSAVLTMIAFVVGLFCRFNFDKGLTRYLNAQEPLPGDDFVPVTYGEKGDIEKVDFPSTDRPIPTFSAAFGSGAEVPPPTQMFAAGRMGPRFYNQSAQPFEQSTDSVANPEPAYSEASSASHNGVPSSVRPLVRQGSSTSQFSVSSMGSSLSAGGSAEVQTVGKSRWVIE</sequence>
<gene>
    <name evidence="1" type="ORF">FA95DRAFT_1518454</name>
</gene>
<dbReference type="EMBL" id="MU275897">
    <property type="protein sequence ID" value="KAI0047810.1"/>
    <property type="molecule type" value="Genomic_DNA"/>
</dbReference>
<protein>
    <submittedName>
        <fullName evidence="1">Uncharacterized protein</fullName>
    </submittedName>
</protein>
<keyword evidence="2" id="KW-1185">Reference proteome</keyword>
<organism evidence="1 2">
    <name type="scientific">Auriscalpium vulgare</name>
    <dbReference type="NCBI Taxonomy" id="40419"/>
    <lineage>
        <taxon>Eukaryota</taxon>
        <taxon>Fungi</taxon>
        <taxon>Dikarya</taxon>
        <taxon>Basidiomycota</taxon>
        <taxon>Agaricomycotina</taxon>
        <taxon>Agaricomycetes</taxon>
        <taxon>Russulales</taxon>
        <taxon>Auriscalpiaceae</taxon>
        <taxon>Auriscalpium</taxon>
    </lineage>
</organism>
<accession>A0ACB8RUS6</accession>
<dbReference type="Proteomes" id="UP000814033">
    <property type="component" value="Unassembled WGS sequence"/>
</dbReference>
<name>A0ACB8RUS6_9AGAM</name>
<reference evidence="1" key="1">
    <citation type="submission" date="2021-02" db="EMBL/GenBank/DDBJ databases">
        <authorList>
            <consortium name="DOE Joint Genome Institute"/>
            <person name="Ahrendt S."/>
            <person name="Looney B.P."/>
            <person name="Miyauchi S."/>
            <person name="Morin E."/>
            <person name="Drula E."/>
            <person name="Courty P.E."/>
            <person name="Chicoki N."/>
            <person name="Fauchery L."/>
            <person name="Kohler A."/>
            <person name="Kuo A."/>
            <person name="Labutti K."/>
            <person name="Pangilinan J."/>
            <person name="Lipzen A."/>
            <person name="Riley R."/>
            <person name="Andreopoulos W."/>
            <person name="He G."/>
            <person name="Johnson J."/>
            <person name="Barry K.W."/>
            <person name="Grigoriev I.V."/>
            <person name="Nagy L."/>
            <person name="Hibbett D."/>
            <person name="Henrissat B."/>
            <person name="Matheny P.B."/>
            <person name="Labbe J."/>
            <person name="Martin F."/>
        </authorList>
    </citation>
    <scope>NUCLEOTIDE SEQUENCE</scope>
    <source>
        <strain evidence="1">FP105234-sp</strain>
    </source>
</reference>
<evidence type="ECO:0000313" key="2">
    <source>
        <dbReference type="Proteomes" id="UP000814033"/>
    </source>
</evidence>